<comment type="caution">
    <text evidence="3">The sequence shown here is derived from an EMBL/GenBank/DDBJ whole genome shotgun (WGS) entry which is preliminary data.</text>
</comment>
<evidence type="ECO:0000313" key="3">
    <source>
        <dbReference type="EMBL" id="KAH7033642.1"/>
    </source>
</evidence>
<keyword evidence="4" id="KW-1185">Reference proteome</keyword>
<gene>
    <name evidence="3" type="ORF">B0I36DRAFT_430817</name>
</gene>
<keyword evidence="1" id="KW-0812">Transmembrane</keyword>
<feature type="transmembrane region" description="Helical" evidence="1">
    <location>
        <begin position="168"/>
        <end position="195"/>
    </location>
</feature>
<feature type="transmembrane region" description="Helical" evidence="1">
    <location>
        <begin position="136"/>
        <end position="161"/>
    </location>
</feature>
<feature type="chain" id="PRO_5040213032" evidence="2">
    <location>
        <begin position="19"/>
        <end position="232"/>
    </location>
</feature>
<dbReference type="RefSeq" id="XP_046014474.1">
    <property type="nucleotide sequence ID" value="XM_046162554.1"/>
</dbReference>
<accession>A0A9P9BVS9</accession>
<evidence type="ECO:0000313" key="4">
    <source>
        <dbReference type="Proteomes" id="UP000756346"/>
    </source>
</evidence>
<dbReference type="EMBL" id="JAGTJQ010000004">
    <property type="protein sequence ID" value="KAH7033642.1"/>
    <property type="molecule type" value="Genomic_DNA"/>
</dbReference>
<keyword evidence="1" id="KW-1133">Transmembrane helix</keyword>
<evidence type="ECO:0000256" key="2">
    <source>
        <dbReference type="SAM" id="SignalP"/>
    </source>
</evidence>
<dbReference type="GeneID" id="70192100"/>
<sequence>MKTTSFLSVVFLAASAIAAPFQAETRDVDVSARSLEVASGAEVARSADVDFEKRQGSISDLTGLLGALNGAQGGAIGPLGSLQDIIASVQNGETTPDAGAAAAQPQLEEIEQVLQNLVLQLTGAAGLTVRPSDLKIVLTLVNTLLGQVLTTVNALVLVLGLRPQLNSLLASVLGLVAKVLTLLIGLLAGLLPGLIAGLSPLLAGLGNGLLAPLLTPIIAALVPLQNPGLPVV</sequence>
<dbReference type="AlphaFoldDB" id="A0A9P9BVS9"/>
<proteinExistence type="predicted"/>
<protein>
    <submittedName>
        <fullName evidence="3">Uncharacterized protein</fullName>
    </submittedName>
</protein>
<reference evidence="3" key="1">
    <citation type="journal article" date="2021" name="Nat. Commun.">
        <title>Genetic determinants of endophytism in the Arabidopsis root mycobiome.</title>
        <authorList>
            <person name="Mesny F."/>
            <person name="Miyauchi S."/>
            <person name="Thiergart T."/>
            <person name="Pickel B."/>
            <person name="Atanasova L."/>
            <person name="Karlsson M."/>
            <person name="Huettel B."/>
            <person name="Barry K.W."/>
            <person name="Haridas S."/>
            <person name="Chen C."/>
            <person name="Bauer D."/>
            <person name="Andreopoulos W."/>
            <person name="Pangilinan J."/>
            <person name="LaButti K."/>
            <person name="Riley R."/>
            <person name="Lipzen A."/>
            <person name="Clum A."/>
            <person name="Drula E."/>
            <person name="Henrissat B."/>
            <person name="Kohler A."/>
            <person name="Grigoriev I.V."/>
            <person name="Martin F.M."/>
            <person name="Hacquard S."/>
        </authorList>
    </citation>
    <scope>NUCLEOTIDE SEQUENCE</scope>
    <source>
        <strain evidence="3">MPI-CAGE-CH-0230</strain>
    </source>
</reference>
<feature type="transmembrane region" description="Helical" evidence="1">
    <location>
        <begin position="201"/>
        <end position="224"/>
    </location>
</feature>
<name>A0A9P9BVS9_9PEZI</name>
<keyword evidence="2" id="KW-0732">Signal</keyword>
<evidence type="ECO:0000256" key="1">
    <source>
        <dbReference type="SAM" id="Phobius"/>
    </source>
</evidence>
<organism evidence="3 4">
    <name type="scientific">Microdochium trichocladiopsis</name>
    <dbReference type="NCBI Taxonomy" id="1682393"/>
    <lineage>
        <taxon>Eukaryota</taxon>
        <taxon>Fungi</taxon>
        <taxon>Dikarya</taxon>
        <taxon>Ascomycota</taxon>
        <taxon>Pezizomycotina</taxon>
        <taxon>Sordariomycetes</taxon>
        <taxon>Xylariomycetidae</taxon>
        <taxon>Xylariales</taxon>
        <taxon>Microdochiaceae</taxon>
        <taxon>Microdochium</taxon>
    </lineage>
</organism>
<dbReference type="Proteomes" id="UP000756346">
    <property type="component" value="Unassembled WGS sequence"/>
</dbReference>
<dbReference type="OrthoDB" id="4774241at2759"/>
<feature type="signal peptide" evidence="2">
    <location>
        <begin position="1"/>
        <end position="18"/>
    </location>
</feature>
<keyword evidence="1" id="KW-0472">Membrane</keyword>